<evidence type="ECO:0000313" key="2">
    <source>
        <dbReference type="EMBL" id="HII83561.1"/>
    </source>
</evidence>
<protein>
    <recommendedName>
        <fullName evidence="1">UPF0201 protein HA271_01690</fullName>
    </recommendedName>
</protein>
<accession>A0A7J4TI49</accession>
<dbReference type="HAMAP" id="MF_01112">
    <property type="entry name" value="UPF0201"/>
    <property type="match status" value="1"/>
</dbReference>
<dbReference type="InterPro" id="IPR022803">
    <property type="entry name" value="Ribosomal_uL5_dom_sf"/>
</dbReference>
<reference evidence="3" key="1">
    <citation type="journal article" date="2020" name="bioRxiv">
        <title>A rank-normalized archaeal taxonomy based on genome phylogeny resolves widespread incomplete and uneven classifications.</title>
        <authorList>
            <person name="Rinke C."/>
            <person name="Chuvochina M."/>
            <person name="Mussig A.J."/>
            <person name="Chaumeil P.-A."/>
            <person name="Waite D.W."/>
            <person name="Whitman W.B."/>
            <person name="Parks D.H."/>
            <person name="Hugenholtz P."/>
        </authorList>
    </citation>
    <scope>NUCLEOTIDE SEQUENCE [LARGE SCALE GENOMIC DNA]</scope>
</reference>
<name>A0A7J4TI49_9EURY</name>
<dbReference type="AlphaFoldDB" id="A0A7J4TI49"/>
<dbReference type="PANTHER" id="PTHR39652:SF1">
    <property type="entry name" value="UPF0201 PROTEIN TK1335"/>
    <property type="match status" value="1"/>
</dbReference>
<dbReference type="Pfam" id="PF01877">
    <property type="entry name" value="RNA_binding"/>
    <property type="match status" value="1"/>
</dbReference>
<dbReference type="InterPro" id="IPR002739">
    <property type="entry name" value="PAB1135-like"/>
</dbReference>
<dbReference type="Proteomes" id="UP000586031">
    <property type="component" value="Unassembled WGS sequence"/>
</dbReference>
<dbReference type="EMBL" id="DUHE01000052">
    <property type="protein sequence ID" value="HII83561.1"/>
    <property type="molecule type" value="Genomic_DNA"/>
</dbReference>
<dbReference type="Gene3D" id="3.30.1440.10">
    <property type="match status" value="1"/>
</dbReference>
<dbReference type="SUPFAM" id="SSF55282">
    <property type="entry name" value="RL5-like"/>
    <property type="match status" value="1"/>
</dbReference>
<dbReference type="PANTHER" id="PTHR39652">
    <property type="entry name" value="UPF0201 PROTEIN TK1335"/>
    <property type="match status" value="1"/>
</dbReference>
<comment type="similarity">
    <text evidence="1">Belongs to the UPF0201 family.</text>
</comment>
<comment type="caution">
    <text evidence="2">The sequence shown here is derived from an EMBL/GenBank/DDBJ whole genome shotgun (WGS) entry which is preliminary data.</text>
</comment>
<gene>
    <name evidence="2" type="ORF">HA271_01690</name>
</gene>
<sequence length="126" mass="14232">MKCKIIITTPVNPTEDLDKIIEALSNIFNYDDIIISDESVTVTGNVSCLLPLQEFLEKRQIRDTARKMILKGWNEKSETINIKLSKQAAFAGLVNLVDDDLSPLGEIEVEIHTEDVEEFADWLCAH</sequence>
<organism evidence="2 3">
    <name type="scientific">Methanobacterium subterraneum</name>
    <dbReference type="NCBI Taxonomy" id="59277"/>
    <lineage>
        <taxon>Archaea</taxon>
        <taxon>Methanobacteriati</taxon>
        <taxon>Methanobacteriota</taxon>
        <taxon>Methanomada group</taxon>
        <taxon>Methanobacteria</taxon>
        <taxon>Methanobacteriales</taxon>
        <taxon>Methanobacteriaceae</taxon>
        <taxon>Methanobacterium</taxon>
    </lineage>
</organism>
<proteinExistence type="inferred from homology"/>
<evidence type="ECO:0000256" key="1">
    <source>
        <dbReference type="HAMAP-Rule" id="MF_01112"/>
    </source>
</evidence>
<evidence type="ECO:0000313" key="3">
    <source>
        <dbReference type="Proteomes" id="UP000586031"/>
    </source>
</evidence>